<dbReference type="Pfam" id="PF00501">
    <property type="entry name" value="AMP-binding"/>
    <property type="match status" value="1"/>
</dbReference>
<feature type="domain" description="AMP-dependent synthetase/ligase" evidence="1">
    <location>
        <begin position="15"/>
        <end position="116"/>
    </location>
</feature>
<evidence type="ECO:0000313" key="2">
    <source>
        <dbReference type="EMBL" id="UWZ85530.1"/>
    </source>
</evidence>
<dbReference type="SUPFAM" id="SSF56801">
    <property type="entry name" value="Acetyl-CoA synthetase-like"/>
    <property type="match status" value="1"/>
</dbReference>
<organism evidence="2 3">
    <name type="scientific">Occallatibacter riparius</name>
    <dbReference type="NCBI Taxonomy" id="1002689"/>
    <lineage>
        <taxon>Bacteria</taxon>
        <taxon>Pseudomonadati</taxon>
        <taxon>Acidobacteriota</taxon>
        <taxon>Terriglobia</taxon>
        <taxon>Terriglobales</taxon>
        <taxon>Acidobacteriaceae</taxon>
        <taxon>Occallatibacter</taxon>
    </lineage>
</organism>
<dbReference type="GO" id="GO:0016874">
    <property type="term" value="F:ligase activity"/>
    <property type="evidence" value="ECO:0007669"/>
    <property type="project" value="UniProtKB-KW"/>
</dbReference>
<evidence type="ECO:0000313" key="3">
    <source>
        <dbReference type="Proteomes" id="UP001059380"/>
    </source>
</evidence>
<name>A0A9J7BUU4_9BACT</name>
<protein>
    <submittedName>
        <fullName evidence="2">Long-chain fatty acid--CoA ligase</fullName>
    </submittedName>
</protein>
<reference evidence="2" key="1">
    <citation type="submission" date="2021-04" db="EMBL/GenBank/DDBJ databases">
        <title>Phylogenetic analysis of Acidobacteriaceae.</title>
        <authorList>
            <person name="Qiu L."/>
            <person name="Zhang Q."/>
        </authorList>
    </citation>
    <scope>NUCLEOTIDE SEQUENCE</scope>
    <source>
        <strain evidence="2">DSM 25168</strain>
    </source>
</reference>
<gene>
    <name evidence="2" type="ORF">MOP44_06205</name>
</gene>
<dbReference type="Proteomes" id="UP001059380">
    <property type="component" value="Chromosome"/>
</dbReference>
<keyword evidence="3" id="KW-1185">Reference proteome</keyword>
<dbReference type="EMBL" id="CP093313">
    <property type="protein sequence ID" value="UWZ85530.1"/>
    <property type="molecule type" value="Genomic_DNA"/>
</dbReference>
<dbReference type="RefSeq" id="WP_260795085.1">
    <property type="nucleotide sequence ID" value="NZ_CP093313.1"/>
</dbReference>
<keyword evidence="2" id="KW-0436">Ligase</keyword>
<dbReference type="KEGG" id="orp:MOP44_06205"/>
<sequence length="613" mass="67636">MTESPTLQDWLSSLTRFGNKRAVGLRSNFGTRWWDFSRLYRGMLYAAHLLAECKLKAGDRVLLYAPPSPEWLALLLGCTWRGLVPVTLDSTASLEGLADMVRGLSVRLVVFTAGQPIEAVNCPLLRIQNLDPSADWNPDAAQLRVPASIDDTGIEFAEDSAPRPAATSSHKDLLKQILTLERSTGSTSALTFVPPSPHPTPFWVAALLCSLQAGAPVLFIRSDAPYHLLRVARSAAKSKLLASNAQLHSLEQFIVKQASGSSHAVRRLPGSLQMLLVCGRPLSESSIQFWERLGMRIVQCGDFSALVGKEVDTRPPSLDEILQSGDSPVKATQLAAYIECNLSFAPLADVRQFLRSLPLDSIEQAEVMALFLSSPAIDAEAALNAEDGFESRSRWKHRAPAWQRLHAAAVLRGIVSPIFRRLILGVVARVRVTGLDRLDGLKGPIFFASRRSDRRHPVEFLGVVRALPPRLARRVMVGVSDRPFLESHFYRRPGDSLPYRLLISWVAIFGLPSVMPYALLESALSHGFAEICDWAARGYHPLVTWSPAMALLATEVQATVIPVRLRGRSRGWWNTEVFVQFGIPRQILPFADPGFTYLDVETGLRAPLQEVAL</sequence>
<dbReference type="InterPro" id="IPR042099">
    <property type="entry name" value="ANL_N_sf"/>
</dbReference>
<dbReference type="AlphaFoldDB" id="A0A9J7BUU4"/>
<dbReference type="InterPro" id="IPR000873">
    <property type="entry name" value="AMP-dep_synth/lig_dom"/>
</dbReference>
<proteinExistence type="predicted"/>
<accession>A0A9J7BUU4</accession>
<evidence type="ECO:0000259" key="1">
    <source>
        <dbReference type="Pfam" id="PF00501"/>
    </source>
</evidence>
<dbReference type="Gene3D" id="3.40.50.12780">
    <property type="entry name" value="N-terminal domain of ligase-like"/>
    <property type="match status" value="1"/>
</dbReference>